<dbReference type="Pfam" id="PF04077">
    <property type="entry name" value="DsrH"/>
    <property type="match status" value="1"/>
</dbReference>
<dbReference type="Proteomes" id="UP000218160">
    <property type="component" value="Chromosome 1"/>
</dbReference>
<dbReference type="NCBIfam" id="TIGR03011">
    <property type="entry name" value="sulf_tusB_dsrH"/>
    <property type="match status" value="1"/>
</dbReference>
<evidence type="ECO:0000313" key="1">
    <source>
        <dbReference type="EMBL" id="ATF09825.1"/>
    </source>
</evidence>
<evidence type="ECO:0000313" key="2">
    <source>
        <dbReference type="Proteomes" id="UP000218160"/>
    </source>
</evidence>
<proteinExistence type="predicted"/>
<dbReference type="EMBL" id="CP020660">
    <property type="protein sequence ID" value="ATF09825.1"/>
    <property type="molecule type" value="Genomic_DNA"/>
</dbReference>
<dbReference type="PANTHER" id="PTHR37526:SF1">
    <property type="entry name" value="PROTEIN TUSB"/>
    <property type="match status" value="1"/>
</dbReference>
<dbReference type="AlphaFoldDB" id="A0A291BA06"/>
<dbReference type="KEGG" id="elux:BTN50_1345"/>
<protein>
    <submittedName>
        <fullName evidence="1">tRNA 5-methylaminomethyl-2-thiouridine synthase TusB</fullName>
    </submittedName>
</protein>
<accession>A0A291BA06</accession>
<dbReference type="GO" id="GO:1990228">
    <property type="term" value="C:sulfurtransferase complex"/>
    <property type="evidence" value="ECO:0007669"/>
    <property type="project" value="TreeGrafter"/>
</dbReference>
<keyword evidence="2" id="KW-1185">Reference proteome</keyword>
<dbReference type="InterPro" id="IPR007215">
    <property type="entry name" value="Sulphur_relay_TusB/DsrH"/>
</dbReference>
<dbReference type="SUPFAM" id="SSF75169">
    <property type="entry name" value="DsrEFH-like"/>
    <property type="match status" value="1"/>
</dbReference>
<organism evidence="1 2">
    <name type="scientific">Candidatus Enterovibrio altilux</name>
    <dbReference type="NCBI Taxonomy" id="1927128"/>
    <lineage>
        <taxon>Bacteria</taxon>
        <taxon>Pseudomonadati</taxon>
        <taxon>Pseudomonadota</taxon>
        <taxon>Gammaproteobacteria</taxon>
        <taxon>Vibrionales</taxon>
        <taxon>Vibrionaceae</taxon>
        <taxon>Enterovibrio</taxon>
    </lineage>
</organism>
<dbReference type="InterPro" id="IPR027396">
    <property type="entry name" value="DsrEFH-like"/>
</dbReference>
<sequence length="96" mass="10743">MLHTIYTSPYATSSLGLCLNYAQKNSEILLAEDAVIAAVEQGYWYPRLISSGYRVYALVDDLNARGLTTKIGDGIELVDIKGFINLTENHFSQIKW</sequence>
<name>A0A291BA06_9GAMM</name>
<dbReference type="PANTHER" id="PTHR37526">
    <property type="entry name" value="PROTEIN TUSB"/>
    <property type="match status" value="1"/>
</dbReference>
<dbReference type="RefSeq" id="WP_096619354.1">
    <property type="nucleotide sequence ID" value="NZ_CP020660.1"/>
</dbReference>
<gene>
    <name evidence="1" type="ORF">BTN50_1345</name>
</gene>
<dbReference type="GO" id="GO:0002143">
    <property type="term" value="P:tRNA wobble position uridine thiolation"/>
    <property type="evidence" value="ECO:0007669"/>
    <property type="project" value="InterPro"/>
</dbReference>
<reference evidence="2" key="1">
    <citation type="submission" date="2017-04" db="EMBL/GenBank/DDBJ databases">
        <title>Genome evolution of the luminous symbionts of deep sea anglerfish.</title>
        <authorList>
            <person name="Hendry T.A."/>
        </authorList>
    </citation>
    <scope>NUCLEOTIDE SEQUENCE [LARGE SCALE GENOMIC DNA]</scope>
</reference>
<dbReference type="OrthoDB" id="9795117at2"/>
<dbReference type="Gene3D" id="3.40.1260.10">
    <property type="entry name" value="DsrEFH-like"/>
    <property type="match status" value="1"/>
</dbReference>